<keyword evidence="3 8" id="KW-0378">Hydrolase</keyword>
<comment type="function">
    <text evidence="5 8">Catalyzes the reversible isomerization-deamination of glucosamine 6-phosphate (GlcN6P) to form fructose 6-phosphate (Fru6P) and ammonium ion.</text>
</comment>
<comment type="similarity">
    <text evidence="7 8">Belongs to the glucosamine/galactosamine-6-phosphate isomerase family. NagB subfamily.</text>
</comment>
<evidence type="ECO:0000256" key="3">
    <source>
        <dbReference type="ARBA" id="ARBA00022801"/>
    </source>
</evidence>
<dbReference type="EMBL" id="JOJP01000001">
    <property type="protein sequence ID" value="KEI69974.1"/>
    <property type="molecule type" value="Genomic_DNA"/>
</dbReference>
<gene>
    <name evidence="8 10" type="primary">nagB</name>
    <name evidence="10" type="ORF">GV64_03730</name>
</gene>
<evidence type="ECO:0000256" key="6">
    <source>
        <dbReference type="ARBA" id="ARBA00060525"/>
    </source>
</evidence>
<accession>A0A081K748</accession>
<comment type="activity regulation">
    <text evidence="8">Allosterically activated by N-acetylglucosamine 6-phosphate (GlcNAc6P).</text>
</comment>
<dbReference type="InterPro" id="IPR037171">
    <property type="entry name" value="NagB/RpiA_transferase-like"/>
</dbReference>
<dbReference type="eggNOG" id="COG0363">
    <property type="taxonomic scope" value="Bacteria"/>
</dbReference>
<dbReference type="NCBIfam" id="TIGR00502">
    <property type="entry name" value="nagB"/>
    <property type="match status" value="1"/>
</dbReference>
<sequence length="266" mass="29751">MRFIPLKDKPAVGRWAAQYIVQRIKAFNPTSDRPFVLGLPTGGTPIPTYQELVRLHKEGEVSFANVVTFNMDEYVGLPADHPECYRVFMHRNFFDHVDIPAANINFLDGNAENLEAECLRYEEAIKGYGGIELFMGGVGHDGHIAFNEPGSSLSSRTRLKTLTSETREANARFFEQDISQVPKLALTVGVGTVLDSRELMILATGSDKSRAVQATVEGSVNHMWTISALQLHPKAMMICDDPATLDLKVRTLRYFQDIESENIKDF</sequence>
<evidence type="ECO:0000256" key="2">
    <source>
        <dbReference type="ARBA" id="ARBA00022533"/>
    </source>
</evidence>
<organism evidence="10 11">
    <name type="scientific">Endozoicomonas elysicola</name>
    <dbReference type="NCBI Taxonomy" id="305900"/>
    <lineage>
        <taxon>Bacteria</taxon>
        <taxon>Pseudomonadati</taxon>
        <taxon>Pseudomonadota</taxon>
        <taxon>Gammaproteobacteria</taxon>
        <taxon>Oceanospirillales</taxon>
        <taxon>Endozoicomonadaceae</taxon>
        <taxon>Endozoicomonas</taxon>
    </lineage>
</organism>
<feature type="active site" description="For ring-opening step" evidence="8">
    <location>
        <position position="141"/>
    </location>
</feature>
<evidence type="ECO:0000256" key="7">
    <source>
        <dbReference type="ARBA" id="ARBA00061194"/>
    </source>
</evidence>
<comment type="caution">
    <text evidence="10">The sequence shown here is derived from an EMBL/GenBank/DDBJ whole genome shotgun (WGS) entry which is preliminary data.</text>
</comment>
<dbReference type="PANTHER" id="PTHR11280">
    <property type="entry name" value="GLUCOSAMINE-6-PHOSPHATE ISOMERASE"/>
    <property type="match status" value="1"/>
</dbReference>
<dbReference type="STRING" id="305900.GV64_03730"/>
<feature type="active site" description="For ring-opening step" evidence="8">
    <location>
        <position position="148"/>
    </location>
</feature>
<dbReference type="InterPro" id="IPR006148">
    <property type="entry name" value="Glc/Gal-6P_isomerase"/>
</dbReference>
<dbReference type="SUPFAM" id="SSF100950">
    <property type="entry name" value="NagB/RpiA/CoA transferase-like"/>
    <property type="match status" value="1"/>
</dbReference>
<keyword evidence="2 8" id="KW-0021">Allosteric enzyme</keyword>
<dbReference type="PANTHER" id="PTHR11280:SF5">
    <property type="entry name" value="GLUCOSAMINE-6-PHOSPHATE ISOMERASE"/>
    <property type="match status" value="1"/>
</dbReference>
<dbReference type="AlphaFoldDB" id="A0A081K748"/>
<dbReference type="GO" id="GO:0042802">
    <property type="term" value="F:identical protein binding"/>
    <property type="evidence" value="ECO:0007669"/>
    <property type="project" value="TreeGrafter"/>
</dbReference>
<comment type="pathway">
    <text evidence="6 8">Amino-sugar metabolism; N-acetylneuraminate degradation; D-fructose 6-phosphate from N-acetylneuraminate: step 5/5.</text>
</comment>
<evidence type="ECO:0000259" key="9">
    <source>
        <dbReference type="Pfam" id="PF01182"/>
    </source>
</evidence>
<dbReference type="CDD" id="cd01399">
    <property type="entry name" value="GlcN6P_deaminase"/>
    <property type="match status" value="1"/>
</dbReference>
<reference evidence="10 11" key="1">
    <citation type="submission" date="2014-06" db="EMBL/GenBank/DDBJ databases">
        <title>Whole Genome Sequences of Three Symbiotic Endozoicomonas Bacteria.</title>
        <authorList>
            <person name="Neave M.J."/>
            <person name="Apprill A."/>
            <person name="Voolstra C.R."/>
        </authorList>
    </citation>
    <scope>NUCLEOTIDE SEQUENCE [LARGE SCALE GENOMIC DNA]</scope>
    <source>
        <strain evidence="10 11">DSM 22380</strain>
    </source>
</reference>
<comment type="caution">
    <text evidence="8">Lacks conserved residue(s) required for the propagation of feature annotation.</text>
</comment>
<dbReference type="InterPro" id="IPR018321">
    <property type="entry name" value="Glucosamine6P_isomerase_CS"/>
</dbReference>
<evidence type="ECO:0000256" key="4">
    <source>
        <dbReference type="ARBA" id="ARBA00023277"/>
    </source>
</evidence>
<comment type="subunit">
    <text evidence="8">Homohexamer.</text>
</comment>
<dbReference type="GO" id="GO:0005975">
    <property type="term" value="P:carbohydrate metabolic process"/>
    <property type="evidence" value="ECO:0007669"/>
    <property type="project" value="InterPro"/>
</dbReference>
<dbReference type="GO" id="GO:0019262">
    <property type="term" value="P:N-acetylneuraminate catabolic process"/>
    <property type="evidence" value="ECO:0007669"/>
    <property type="project" value="UniProtKB-UniRule"/>
</dbReference>
<evidence type="ECO:0000313" key="10">
    <source>
        <dbReference type="EMBL" id="KEI69974.1"/>
    </source>
</evidence>
<feature type="site" description="Part of the allosteric site" evidence="8">
    <location>
        <position position="158"/>
    </location>
</feature>
<dbReference type="FunFam" id="3.40.50.1360:FF:000002">
    <property type="entry name" value="Glucosamine-6-phosphate deaminase"/>
    <property type="match status" value="1"/>
</dbReference>
<keyword evidence="11" id="KW-1185">Reference proteome</keyword>
<evidence type="ECO:0000256" key="5">
    <source>
        <dbReference type="ARBA" id="ARBA00055188"/>
    </source>
</evidence>
<dbReference type="EC" id="3.5.99.6" evidence="8"/>
<dbReference type="PROSITE" id="PS01161">
    <property type="entry name" value="GLC_GALNAC_ISOMERASE"/>
    <property type="match status" value="1"/>
</dbReference>
<feature type="site" description="Part of the allosteric site" evidence="8">
    <location>
        <position position="151"/>
    </location>
</feature>
<keyword evidence="4 8" id="KW-0119">Carbohydrate metabolism</keyword>
<feature type="active site" description="Proton acceptor; for enolization step" evidence="8">
    <location>
        <position position="72"/>
    </location>
</feature>
<dbReference type="Pfam" id="PF01182">
    <property type="entry name" value="Glucosamine_iso"/>
    <property type="match status" value="1"/>
</dbReference>
<dbReference type="GO" id="GO:0006046">
    <property type="term" value="P:N-acetylglucosamine catabolic process"/>
    <property type="evidence" value="ECO:0007669"/>
    <property type="project" value="UniProtKB-UniRule"/>
</dbReference>
<proteinExistence type="inferred from homology"/>
<dbReference type="Gene3D" id="3.40.50.1360">
    <property type="match status" value="1"/>
</dbReference>
<dbReference type="HAMAP" id="MF_01241">
    <property type="entry name" value="GlcN6P_deamin"/>
    <property type="match status" value="1"/>
</dbReference>
<feature type="site" description="Part of the allosteric site" evidence="8">
    <location>
        <position position="161"/>
    </location>
</feature>
<dbReference type="InterPro" id="IPR004547">
    <property type="entry name" value="Glucosamine6P_isomerase"/>
</dbReference>
<evidence type="ECO:0000256" key="1">
    <source>
        <dbReference type="ARBA" id="ARBA00000644"/>
    </source>
</evidence>
<dbReference type="GO" id="GO:0005829">
    <property type="term" value="C:cytosol"/>
    <property type="evidence" value="ECO:0007669"/>
    <property type="project" value="UniProtKB-ARBA"/>
</dbReference>
<comment type="catalytic activity">
    <reaction evidence="1 8">
        <text>alpha-D-glucosamine 6-phosphate + H2O = beta-D-fructose 6-phosphate + NH4(+)</text>
        <dbReference type="Rhea" id="RHEA:12172"/>
        <dbReference type="ChEBI" id="CHEBI:15377"/>
        <dbReference type="ChEBI" id="CHEBI:28938"/>
        <dbReference type="ChEBI" id="CHEBI:57634"/>
        <dbReference type="ChEBI" id="CHEBI:75989"/>
        <dbReference type="EC" id="3.5.99.6"/>
    </reaction>
</comment>
<evidence type="ECO:0000313" key="11">
    <source>
        <dbReference type="Proteomes" id="UP000027997"/>
    </source>
</evidence>
<name>A0A081K748_9GAMM</name>
<feature type="domain" description="Glucosamine/galactosamine-6-phosphate isomerase" evidence="9">
    <location>
        <begin position="9"/>
        <end position="229"/>
    </location>
</feature>
<dbReference type="GO" id="GO:0006043">
    <property type="term" value="P:glucosamine catabolic process"/>
    <property type="evidence" value="ECO:0007669"/>
    <property type="project" value="TreeGrafter"/>
</dbReference>
<dbReference type="Proteomes" id="UP000027997">
    <property type="component" value="Unassembled WGS sequence"/>
</dbReference>
<feature type="active site" description="Proton acceptor; for ring-opening step" evidence="8">
    <location>
        <position position="143"/>
    </location>
</feature>
<feature type="site" description="Part of the allosteric site" evidence="8">
    <location>
        <position position="160"/>
    </location>
</feature>
<dbReference type="RefSeq" id="WP_020584532.1">
    <property type="nucleotide sequence ID" value="NZ_JOJP01000001.1"/>
</dbReference>
<protein>
    <recommendedName>
        <fullName evidence="8">Glucosamine-6-phosphate deaminase</fullName>
        <ecNumber evidence="8">3.5.99.6</ecNumber>
    </recommendedName>
    <alternativeName>
        <fullName evidence="8">GlcN6P deaminase</fullName>
        <shortName evidence="8">GNPDA</shortName>
    </alternativeName>
    <alternativeName>
        <fullName evidence="8">Glucosamine-6-phosphate isomerase</fullName>
    </alternativeName>
</protein>
<dbReference type="GO" id="GO:0004342">
    <property type="term" value="F:glucosamine-6-phosphate deaminase activity"/>
    <property type="evidence" value="ECO:0007669"/>
    <property type="project" value="UniProtKB-UniRule"/>
</dbReference>
<dbReference type="UniPathway" id="UPA00629">
    <property type="reaction ID" value="UER00684"/>
</dbReference>
<evidence type="ECO:0000256" key="8">
    <source>
        <dbReference type="HAMAP-Rule" id="MF_01241"/>
    </source>
</evidence>